<feature type="compositionally biased region" description="Basic and acidic residues" evidence="2">
    <location>
        <begin position="718"/>
        <end position="729"/>
    </location>
</feature>
<dbReference type="InParanoid" id="A0A078A2E0"/>
<evidence type="ECO:0000256" key="2">
    <source>
        <dbReference type="SAM" id="MobiDB-lite"/>
    </source>
</evidence>
<feature type="coiled-coil region" evidence="1">
    <location>
        <begin position="776"/>
        <end position="821"/>
    </location>
</feature>
<accession>A0A078A2E0</accession>
<feature type="region of interest" description="Disordered" evidence="2">
    <location>
        <begin position="689"/>
        <end position="729"/>
    </location>
</feature>
<sequence>MKTQQTQKVSKEIYDSNENSEEELNEEEYRAKIQKAQERRQKEYKKNQVTIKKLQDQTNIDLFFSENRIRKMCLELFEPLSTQQKLHQKQIGSMLEKIDMINYQVEGYLYEVHNIRKSVDIVDHLKKEFREMERRIIGLEQRQEERYNELSQKHYTMNDKHRSHENQLRTTQNSITLFNEQLLQVHKIVADQRDNANLMVRQSLTEITSRCQEALQNNYLFEEKMQRQNTILDNCKNLTVHFEKQLLEMQRNQKKWEKQAENKLKEESEAFINIKLKSIEENTMDFNRIISDVKQEQLEIENYISKYLPYNSMVEVMRALFYTVKDNSFYNELIDYSTAIKNKFKEELGELTSRLHTLNKKKVELLEIPHKKKIVVQELKFLCPHYKKESKEEAKHRAKIDSMHIVAPYTTITDKVKIQIRNSRRKASARIKKTYQKLDNFSFLNEAIVLAKDETRFHYFGKEIKYKVDLSKLSPMNEMIEDGEDEESEIEDQIKAQQQMQNLNSQNRSPSKNLNSSLNQTKTQLSGVNKTQFEPNSTMYRQQQEQQKNQHAQALQNMQNYQTGLNQNQAAINGVGNRRSTIRNVQNIVQQTIIKQVTDEKLVQELATLKRVTDYLKKEVQSMSDEMQRGFSDQKKNLKTTINDFKESAEATLTVRLENIQSVFKQEIGEAITNFQPIITVAPTKDESDLVQQQQQNQAKQPLSLQQQAQKQVQQEQNHQKQGIEESNTKVDENQIKKIVMSQLQRLNHRLQTQIDDIKVVYDKKLKEVQAFINGMANYERDMKMAQAQIKQLFKDNKQSNDKLGEQLFNLDEKVQENEQKFKQEQIEKSLEIRKIANESEMKFQKQLMDLEQSFVHKIQEGIKIAFPAFNIQIMEQVNELVTTLRQITQKEMQALSDEQTLKIRELEKQVLGFEVKTAQEKGKREMEDKRIVEQFDIKMKDLQQLIEIKFQRKQKTKVDFMIEIRNMHQQMKGYNDKFKESQIQSEIILDMFHFIKILELELSKLSHFQKVSDQIFDLQAAQIMEQQQALANQANFAGDKSPKKPVLLNQESLNFSLKEEQAKRLSIKDSNQPSPQVKIERSSIYTESLKQGIEHFESRASQLKMLIKNQLKEKSKNFKSNHEVDVEIDYITDHLSRLTSDQIMQIKINNMKQSKERERRPSIFKQTTQRLTTLERMLLTSNTSGKPEKIISSEVASKKNLNNSALLSNRQEVNNSGEIPNPYQLQHIRRKSILSNMPQNHQSAFNSNLSLSENKKNRERDLTPLQVKSQFLSVNSQASIKAHNSRNNLQPHSLYNNSQNNNQNQHVQSESRIMPKLLTVESKALSERSFDGINSSSTIGYEKDKKLPSVILTLNNKQVKKLH</sequence>
<feature type="region of interest" description="Disordered" evidence="2">
    <location>
        <begin position="1"/>
        <end position="29"/>
    </location>
</feature>
<dbReference type="EMBL" id="CCKQ01005213">
    <property type="protein sequence ID" value="CDW76371.1"/>
    <property type="molecule type" value="Genomic_DNA"/>
</dbReference>
<keyword evidence="1" id="KW-0175">Coiled coil</keyword>
<name>A0A078A2E0_STYLE</name>
<feature type="region of interest" description="Disordered" evidence="2">
    <location>
        <begin position="1241"/>
        <end position="1260"/>
    </location>
</feature>
<evidence type="ECO:0000313" key="4">
    <source>
        <dbReference type="Proteomes" id="UP000039865"/>
    </source>
</evidence>
<keyword evidence="4" id="KW-1185">Reference proteome</keyword>
<organism evidence="3 4">
    <name type="scientific">Stylonychia lemnae</name>
    <name type="common">Ciliate</name>
    <dbReference type="NCBI Taxonomy" id="5949"/>
    <lineage>
        <taxon>Eukaryota</taxon>
        <taxon>Sar</taxon>
        <taxon>Alveolata</taxon>
        <taxon>Ciliophora</taxon>
        <taxon>Intramacronucleata</taxon>
        <taxon>Spirotrichea</taxon>
        <taxon>Stichotrichia</taxon>
        <taxon>Sporadotrichida</taxon>
        <taxon>Oxytrichidae</taxon>
        <taxon>Stylonychinae</taxon>
        <taxon>Stylonychia</taxon>
    </lineage>
</organism>
<gene>
    <name evidence="3" type="primary">Contig2473.g2657</name>
    <name evidence="3" type="ORF">STYLEM_5371</name>
</gene>
<protein>
    <submittedName>
        <fullName evidence="3">Uncharacterized protein</fullName>
    </submittedName>
</protein>
<dbReference type="Proteomes" id="UP000039865">
    <property type="component" value="Unassembled WGS sequence"/>
</dbReference>
<feature type="region of interest" description="Disordered" evidence="2">
    <location>
        <begin position="498"/>
        <end position="518"/>
    </location>
</feature>
<feature type="compositionally biased region" description="Low complexity" evidence="2">
    <location>
        <begin position="691"/>
        <end position="717"/>
    </location>
</feature>
<evidence type="ECO:0000256" key="1">
    <source>
        <dbReference type="SAM" id="Coils"/>
    </source>
</evidence>
<proteinExistence type="predicted"/>
<reference evidence="3 4" key="1">
    <citation type="submission" date="2014-06" db="EMBL/GenBank/DDBJ databases">
        <authorList>
            <person name="Swart Estienne"/>
        </authorList>
    </citation>
    <scope>NUCLEOTIDE SEQUENCE [LARGE SCALE GENOMIC DNA]</scope>
    <source>
        <strain evidence="3 4">130c</strain>
    </source>
</reference>
<evidence type="ECO:0000313" key="3">
    <source>
        <dbReference type="EMBL" id="CDW76371.1"/>
    </source>
</evidence>